<gene>
    <name evidence="3" type="ORF">ABE587_09725</name>
</gene>
<protein>
    <submittedName>
        <fullName evidence="3">DNA-binding domain-containing protein</fullName>
    </submittedName>
</protein>
<organism evidence="3 4">
    <name type="scientific">Stenotrophomonas hibiscicola</name>
    <dbReference type="NCBI Taxonomy" id="86189"/>
    <lineage>
        <taxon>Bacteria</taxon>
        <taxon>Pseudomonadati</taxon>
        <taxon>Pseudomonadota</taxon>
        <taxon>Gammaproteobacteria</taxon>
        <taxon>Lysobacterales</taxon>
        <taxon>Lysobacteraceae</taxon>
        <taxon>Stenotrophomonas</taxon>
        <taxon>Stenotrophomonas maltophilia group</taxon>
    </lineage>
</organism>
<dbReference type="InterPro" id="IPR018640">
    <property type="entry name" value="DUF2063"/>
</dbReference>
<dbReference type="InterPro" id="IPR044922">
    <property type="entry name" value="DUF2063_N_sf"/>
</dbReference>
<dbReference type="Proteomes" id="UP001400166">
    <property type="component" value="Unassembled WGS sequence"/>
</dbReference>
<evidence type="ECO:0000259" key="2">
    <source>
        <dbReference type="Pfam" id="PF22106"/>
    </source>
</evidence>
<dbReference type="EMBL" id="JBDJOF010000015">
    <property type="protein sequence ID" value="MEN5390096.1"/>
    <property type="molecule type" value="Genomic_DNA"/>
</dbReference>
<evidence type="ECO:0000313" key="3">
    <source>
        <dbReference type="EMBL" id="MEN5390096.1"/>
    </source>
</evidence>
<keyword evidence="4" id="KW-1185">Reference proteome</keyword>
<dbReference type="InterPro" id="IPR054098">
    <property type="entry name" value="NGO1945-like_C"/>
</dbReference>
<evidence type="ECO:0000259" key="1">
    <source>
        <dbReference type="Pfam" id="PF09836"/>
    </source>
</evidence>
<dbReference type="Gene3D" id="3.90.930.50">
    <property type="match status" value="1"/>
</dbReference>
<comment type="caution">
    <text evidence="3">The sequence shown here is derived from an EMBL/GenBank/DDBJ whole genome shotgun (WGS) entry which is preliminary data.</text>
</comment>
<name>A0ABV0CAN1_9GAMM</name>
<dbReference type="Pfam" id="PF22106">
    <property type="entry name" value="NGO1945_C"/>
    <property type="match status" value="1"/>
</dbReference>
<accession>A0ABV0CAN1</accession>
<evidence type="ECO:0000313" key="4">
    <source>
        <dbReference type="Proteomes" id="UP001400166"/>
    </source>
</evidence>
<dbReference type="Pfam" id="PF09836">
    <property type="entry name" value="DUF2063"/>
    <property type="match status" value="1"/>
</dbReference>
<keyword evidence="3" id="KW-0238">DNA-binding</keyword>
<feature type="domain" description="NGO1945-like C-terminal" evidence="2">
    <location>
        <begin position="141"/>
        <end position="232"/>
    </location>
</feature>
<proteinExistence type="predicted"/>
<dbReference type="Gene3D" id="1.10.150.690">
    <property type="entry name" value="DUF2063"/>
    <property type="match status" value="1"/>
</dbReference>
<dbReference type="RefSeq" id="WP_155029116.1">
    <property type="nucleotide sequence ID" value="NZ_JBDJNA010000001.1"/>
</dbReference>
<dbReference type="GO" id="GO:0003677">
    <property type="term" value="F:DNA binding"/>
    <property type="evidence" value="ECO:0007669"/>
    <property type="project" value="UniProtKB-KW"/>
</dbReference>
<feature type="domain" description="Putative DNA-binding" evidence="1">
    <location>
        <begin position="9"/>
        <end position="92"/>
    </location>
</feature>
<sequence>MAESLAIVQRRWADHVRDPSMPAPDGVEARRMAVYRRLCIDSLDTLLAGSLPRLLEQLGEARWRGLVEHYYAHHVCHTPLFPQIASEFAAWLAVQYAFALPGWAAELAHYESTQQTLHIVARDAGHSLQSMPAGSDVLALSPLVRVLGYRWPVHEDAALDDAAASEPTLLLLRRLADYQLQVEELAPLAYALLSAFADDGTHVDDALNALADAHGVAADELRVVATPLLGELCAAGVLVTLAGFCDCRPAAGTTPV</sequence>
<reference evidence="3 4" key="1">
    <citation type="submission" date="2024-04" db="EMBL/GenBank/DDBJ databases">
        <title>WGS of bacteria from Torrens River.</title>
        <authorList>
            <person name="Wyrsch E.R."/>
            <person name="Drigo B."/>
        </authorList>
    </citation>
    <scope>NUCLEOTIDE SEQUENCE [LARGE SCALE GENOMIC DNA]</scope>
    <source>
        <strain evidence="3 4">TWI153</strain>
    </source>
</reference>